<organism evidence="7 8">
    <name type="scientific">Aaosphaeria arxii CBS 175.79</name>
    <dbReference type="NCBI Taxonomy" id="1450172"/>
    <lineage>
        <taxon>Eukaryota</taxon>
        <taxon>Fungi</taxon>
        <taxon>Dikarya</taxon>
        <taxon>Ascomycota</taxon>
        <taxon>Pezizomycotina</taxon>
        <taxon>Dothideomycetes</taxon>
        <taxon>Pleosporomycetidae</taxon>
        <taxon>Pleosporales</taxon>
        <taxon>Pleosporales incertae sedis</taxon>
        <taxon>Aaosphaeria</taxon>
    </lineage>
</organism>
<dbReference type="GeneID" id="54282927"/>
<dbReference type="Gene3D" id="1.10.630.10">
    <property type="entry name" value="Cytochrome P450"/>
    <property type="match status" value="1"/>
</dbReference>
<dbReference type="RefSeq" id="XP_033377123.1">
    <property type="nucleotide sequence ID" value="XM_033525530.1"/>
</dbReference>
<evidence type="ECO:0000313" key="8">
    <source>
        <dbReference type="Proteomes" id="UP000799778"/>
    </source>
</evidence>
<accession>A0A6A5X7M3</accession>
<dbReference type="PANTHER" id="PTHR24305">
    <property type="entry name" value="CYTOCHROME P450"/>
    <property type="match status" value="1"/>
</dbReference>
<dbReference type="InterPro" id="IPR001128">
    <property type="entry name" value="Cyt_P450"/>
</dbReference>
<dbReference type="SUPFAM" id="SSF48264">
    <property type="entry name" value="Cytochrome P450"/>
    <property type="match status" value="1"/>
</dbReference>
<evidence type="ECO:0000256" key="4">
    <source>
        <dbReference type="PIRSR" id="PIRSR602401-1"/>
    </source>
</evidence>
<keyword evidence="3 4" id="KW-0408">Iron</keyword>
<keyword evidence="6" id="KW-1133">Transmembrane helix</keyword>
<proteinExistence type="inferred from homology"/>
<evidence type="ECO:0000313" key="7">
    <source>
        <dbReference type="EMBL" id="KAF2008784.1"/>
    </source>
</evidence>
<keyword evidence="5" id="KW-0560">Oxidoreductase</keyword>
<comment type="cofactor">
    <cofactor evidence="1 4">
        <name>heme</name>
        <dbReference type="ChEBI" id="CHEBI:30413"/>
    </cofactor>
</comment>
<keyword evidence="5" id="KW-0503">Monooxygenase</keyword>
<dbReference type="GO" id="GO:0020037">
    <property type="term" value="F:heme binding"/>
    <property type="evidence" value="ECO:0007669"/>
    <property type="project" value="InterPro"/>
</dbReference>
<evidence type="ECO:0000256" key="5">
    <source>
        <dbReference type="RuleBase" id="RU000461"/>
    </source>
</evidence>
<evidence type="ECO:0000256" key="1">
    <source>
        <dbReference type="ARBA" id="ARBA00001971"/>
    </source>
</evidence>
<dbReference type="OrthoDB" id="3934656at2759"/>
<protein>
    <submittedName>
        <fullName evidence="7">Cytochrome P450</fullName>
    </submittedName>
</protein>
<feature type="transmembrane region" description="Helical" evidence="6">
    <location>
        <begin position="14"/>
        <end position="35"/>
    </location>
</feature>
<dbReference type="Proteomes" id="UP000799778">
    <property type="component" value="Unassembled WGS sequence"/>
</dbReference>
<evidence type="ECO:0000256" key="3">
    <source>
        <dbReference type="ARBA" id="ARBA00023004"/>
    </source>
</evidence>
<dbReference type="Pfam" id="PF00067">
    <property type="entry name" value="p450"/>
    <property type="match status" value="1"/>
</dbReference>
<dbReference type="PRINTS" id="PR00385">
    <property type="entry name" value="P450"/>
</dbReference>
<gene>
    <name evidence="7" type="ORF">BU24DRAFT_402576</name>
</gene>
<dbReference type="PROSITE" id="PS00086">
    <property type="entry name" value="CYTOCHROME_P450"/>
    <property type="match status" value="1"/>
</dbReference>
<dbReference type="PRINTS" id="PR00463">
    <property type="entry name" value="EP450I"/>
</dbReference>
<evidence type="ECO:0000256" key="2">
    <source>
        <dbReference type="ARBA" id="ARBA00022723"/>
    </source>
</evidence>
<dbReference type="InterPro" id="IPR017972">
    <property type="entry name" value="Cyt_P450_CS"/>
</dbReference>
<keyword evidence="6" id="KW-0472">Membrane</keyword>
<name>A0A6A5X7M3_9PLEO</name>
<sequence>MSFLYQLSDETQFVLWRLLIFFGASIAFYWLGPFLNGLLFASTRRIPGPFWARVSRFTELRWVLKGDSNMQYIRLHSKYGPVVRVGPNRYSFSNPADIKIIYELGGKFTKTEFYKPLLAEEPDKQNIFALMDAKVHKERRRKIANLYSMSIMISYEVAVDRMTEVCMRKLSEFASKKGQISMPQFMQYYAFDVIGEITFNKSFNMMEAEGDKTGMIKGIHGANSYMAHIGLVPDLHPWIQRLQSIMGNQQGTNALLKFTFDQMEVHKGGNNSAGREGTADSFLAKLLRMKADNRVQMPHILDTCGSNIGAGSDTTAISLSVALFYLYTNPETLAKLRKEVDTMASESLISDPVKFQEAQSMPYLQAVIKETLRMHPAVGTILPRKVPKGGLQLAGTYFPAGTNVGVNAWVLHYSKEIYGEDADIFRPERWLEPKYDGDLRDQMMFAFGGGSRACIGKNISLLEMTKVLPQIVRNFDFDVQGGSKLKTYCAWFVYVDYMVTVKPRASS</sequence>
<dbReference type="GO" id="GO:0016705">
    <property type="term" value="F:oxidoreductase activity, acting on paired donors, with incorporation or reduction of molecular oxygen"/>
    <property type="evidence" value="ECO:0007669"/>
    <property type="project" value="InterPro"/>
</dbReference>
<comment type="similarity">
    <text evidence="5">Belongs to the cytochrome P450 family.</text>
</comment>
<keyword evidence="4 5" id="KW-0349">Heme</keyword>
<evidence type="ECO:0000256" key="6">
    <source>
        <dbReference type="SAM" id="Phobius"/>
    </source>
</evidence>
<reference evidence="7" key="1">
    <citation type="journal article" date="2020" name="Stud. Mycol.">
        <title>101 Dothideomycetes genomes: a test case for predicting lifestyles and emergence of pathogens.</title>
        <authorList>
            <person name="Haridas S."/>
            <person name="Albert R."/>
            <person name="Binder M."/>
            <person name="Bloem J."/>
            <person name="Labutti K."/>
            <person name="Salamov A."/>
            <person name="Andreopoulos B."/>
            <person name="Baker S."/>
            <person name="Barry K."/>
            <person name="Bills G."/>
            <person name="Bluhm B."/>
            <person name="Cannon C."/>
            <person name="Castanera R."/>
            <person name="Culley D."/>
            <person name="Daum C."/>
            <person name="Ezra D."/>
            <person name="Gonzalez J."/>
            <person name="Henrissat B."/>
            <person name="Kuo A."/>
            <person name="Liang C."/>
            <person name="Lipzen A."/>
            <person name="Lutzoni F."/>
            <person name="Magnuson J."/>
            <person name="Mondo S."/>
            <person name="Nolan M."/>
            <person name="Ohm R."/>
            <person name="Pangilinan J."/>
            <person name="Park H.-J."/>
            <person name="Ramirez L."/>
            <person name="Alfaro M."/>
            <person name="Sun H."/>
            <person name="Tritt A."/>
            <person name="Yoshinaga Y."/>
            <person name="Zwiers L.-H."/>
            <person name="Turgeon B."/>
            <person name="Goodwin S."/>
            <person name="Spatafora J."/>
            <person name="Crous P."/>
            <person name="Grigoriev I."/>
        </authorList>
    </citation>
    <scope>NUCLEOTIDE SEQUENCE</scope>
    <source>
        <strain evidence="7">CBS 175.79</strain>
    </source>
</reference>
<dbReference type="PANTHER" id="PTHR24305:SF190">
    <property type="entry name" value="P450, PUTATIVE (EUROFUNG)-RELATED"/>
    <property type="match status" value="1"/>
</dbReference>
<dbReference type="InterPro" id="IPR050121">
    <property type="entry name" value="Cytochrome_P450_monoxygenase"/>
</dbReference>
<keyword evidence="2 4" id="KW-0479">Metal-binding</keyword>
<dbReference type="FunFam" id="1.10.630.10:FF:000050">
    <property type="entry name" value="Cytochrome P450 monooxygenase"/>
    <property type="match status" value="1"/>
</dbReference>
<keyword evidence="6" id="KW-0812">Transmembrane</keyword>
<dbReference type="AlphaFoldDB" id="A0A6A5X7M3"/>
<dbReference type="GO" id="GO:0005506">
    <property type="term" value="F:iron ion binding"/>
    <property type="evidence" value="ECO:0007669"/>
    <property type="project" value="InterPro"/>
</dbReference>
<feature type="binding site" description="axial binding residue" evidence="4">
    <location>
        <position position="454"/>
    </location>
    <ligand>
        <name>heme</name>
        <dbReference type="ChEBI" id="CHEBI:30413"/>
    </ligand>
    <ligandPart>
        <name>Fe</name>
        <dbReference type="ChEBI" id="CHEBI:18248"/>
    </ligandPart>
</feature>
<keyword evidence="8" id="KW-1185">Reference proteome</keyword>
<dbReference type="InterPro" id="IPR002401">
    <property type="entry name" value="Cyt_P450_E_grp-I"/>
</dbReference>
<dbReference type="GO" id="GO:0004497">
    <property type="term" value="F:monooxygenase activity"/>
    <property type="evidence" value="ECO:0007669"/>
    <property type="project" value="UniProtKB-KW"/>
</dbReference>
<dbReference type="CDD" id="cd11060">
    <property type="entry name" value="CYP57A1-like"/>
    <property type="match status" value="1"/>
</dbReference>
<dbReference type="InterPro" id="IPR036396">
    <property type="entry name" value="Cyt_P450_sf"/>
</dbReference>
<dbReference type="EMBL" id="ML978081">
    <property type="protein sequence ID" value="KAF2008784.1"/>
    <property type="molecule type" value="Genomic_DNA"/>
</dbReference>